<keyword evidence="5" id="KW-0547">Nucleotide-binding</keyword>
<reference evidence="11 12" key="1">
    <citation type="journal article" date="2023" name="Antonie Van Leeuwenhoek">
        <title>Flavobacterium potami sp. nov., a multi-metal resistance genes harbouring bacterium isolated from shallow river silt.</title>
        <authorList>
            <person name="Li S."/>
            <person name="Mao S."/>
            <person name="Mu W."/>
            <person name="Guo B."/>
            <person name="Li C."/>
            <person name="Zhu Q."/>
            <person name="Hou X."/>
            <person name="Zhao Y."/>
            <person name="Wei S."/>
            <person name="Liu H."/>
            <person name="Liu A."/>
        </authorList>
    </citation>
    <scope>NUCLEOTIDE SEQUENCE [LARGE SCALE GENOMIC DNA]</scope>
    <source>
        <strain evidence="11 12">17A</strain>
    </source>
</reference>
<dbReference type="EC" id="6.3.3.1" evidence="3"/>
<dbReference type="InterPro" id="IPR010918">
    <property type="entry name" value="PurM-like_C_dom"/>
</dbReference>
<comment type="pathway">
    <text evidence="1">Purine metabolism; IMP biosynthesis via de novo pathway; 5-amino-1-(5-phospho-D-ribosyl)imidazole from N(2)-formyl-N(1)-(5-phospho-D-ribosyl)glycinamide: step 2/2.</text>
</comment>
<evidence type="ECO:0000256" key="8">
    <source>
        <dbReference type="ARBA" id="ARBA00032931"/>
    </source>
</evidence>
<dbReference type="Gene3D" id="3.90.650.10">
    <property type="entry name" value="PurM-like C-terminal domain"/>
    <property type="match status" value="1"/>
</dbReference>
<dbReference type="Proteomes" id="UP001139366">
    <property type="component" value="Unassembled WGS sequence"/>
</dbReference>
<evidence type="ECO:0000256" key="7">
    <source>
        <dbReference type="ARBA" id="ARBA00031908"/>
    </source>
</evidence>
<evidence type="ECO:0000256" key="3">
    <source>
        <dbReference type="ARBA" id="ARBA00013047"/>
    </source>
</evidence>
<dbReference type="InterPro" id="IPR036676">
    <property type="entry name" value="PurM-like_C_sf"/>
</dbReference>
<evidence type="ECO:0000256" key="4">
    <source>
        <dbReference type="ARBA" id="ARBA00022598"/>
    </source>
</evidence>
<dbReference type="GO" id="GO:0005524">
    <property type="term" value="F:ATP binding"/>
    <property type="evidence" value="ECO:0007669"/>
    <property type="project" value="UniProtKB-KW"/>
</dbReference>
<comment type="similarity">
    <text evidence="2">Belongs to the AIR synthase family.</text>
</comment>
<dbReference type="GO" id="GO:0006189">
    <property type="term" value="P:'de novo' IMP biosynthetic process"/>
    <property type="evidence" value="ECO:0007669"/>
    <property type="project" value="InterPro"/>
</dbReference>
<feature type="non-terminal residue" evidence="11">
    <location>
        <position position="96"/>
    </location>
</feature>
<evidence type="ECO:0000256" key="1">
    <source>
        <dbReference type="ARBA" id="ARBA00004686"/>
    </source>
</evidence>
<keyword evidence="12" id="KW-1185">Reference proteome</keyword>
<evidence type="ECO:0000313" key="12">
    <source>
        <dbReference type="Proteomes" id="UP001139366"/>
    </source>
</evidence>
<dbReference type="AlphaFoldDB" id="A0A9X1HEY1"/>
<dbReference type="GO" id="GO:0004641">
    <property type="term" value="F:phosphoribosylformylglycinamidine cyclo-ligase activity"/>
    <property type="evidence" value="ECO:0007669"/>
    <property type="project" value="UniProtKB-EC"/>
</dbReference>
<dbReference type="PANTHER" id="PTHR10520:SF12">
    <property type="entry name" value="TRIFUNCTIONAL PURINE BIOSYNTHETIC PROTEIN ADENOSINE-3"/>
    <property type="match status" value="1"/>
</dbReference>
<dbReference type="GO" id="GO:0046084">
    <property type="term" value="P:adenine biosynthetic process"/>
    <property type="evidence" value="ECO:0007669"/>
    <property type="project" value="TreeGrafter"/>
</dbReference>
<evidence type="ECO:0000256" key="2">
    <source>
        <dbReference type="ARBA" id="ARBA00010280"/>
    </source>
</evidence>
<sequence>AGLVKSMSHITGGGFTDNIPRALPKNLGCTVDVSRWELPGVFRWIMEAGNVEPKEMARTFNNGVGMVLVVAEDKAAAVKESLVAAGELAVYEIGRV</sequence>
<evidence type="ECO:0000259" key="10">
    <source>
        <dbReference type="Pfam" id="PF02769"/>
    </source>
</evidence>
<protein>
    <recommendedName>
        <fullName evidence="3">phosphoribosylformylglycinamidine cyclo-ligase</fullName>
        <ecNumber evidence="3">6.3.3.1</ecNumber>
    </recommendedName>
    <alternativeName>
        <fullName evidence="8">AIR synthase</fullName>
    </alternativeName>
    <alternativeName>
        <fullName evidence="7">Phosphoribosyl-aminoimidazole synthetase</fullName>
    </alternativeName>
</protein>
<comment type="caution">
    <text evidence="11">The sequence shown here is derived from an EMBL/GenBank/DDBJ whole genome shotgun (WGS) entry which is preliminary data.</text>
</comment>
<organism evidence="11 12">
    <name type="scientific">Flavobacterium potami</name>
    <dbReference type="NCBI Taxonomy" id="2872310"/>
    <lineage>
        <taxon>Bacteria</taxon>
        <taxon>Pseudomonadati</taxon>
        <taxon>Bacteroidota</taxon>
        <taxon>Flavobacteriia</taxon>
        <taxon>Flavobacteriales</taxon>
        <taxon>Flavobacteriaceae</taxon>
        <taxon>Flavobacterium</taxon>
    </lineage>
</organism>
<evidence type="ECO:0000256" key="6">
    <source>
        <dbReference type="ARBA" id="ARBA00022840"/>
    </source>
</evidence>
<proteinExistence type="inferred from homology"/>
<dbReference type="GO" id="GO:0005829">
    <property type="term" value="C:cytosol"/>
    <property type="evidence" value="ECO:0007669"/>
    <property type="project" value="TreeGrafter"/>
</dbReference>
<dbReference type="Pfam" id="PF02769">
    <property type="entry name" value="AIRS_C"/>
    <property type="match status" value="1"/>
</dbReference>
<dbReference type="PANTHER" id="PTHR10520">
    <property type="entry name" value="TRIFUNCTIONAL PURINE BIOSYNTHETIC PROTEIN ADENOSINE-3-RELATED"/>
    <property type="match status" value="1"/>
</dbReference>
<evidence type="ECO:0000256" key="9">
    <source>
        <dbReference type="ARBA" id="ARBA00049057"/>
    </source>
</evidence>
<keyword evidence="4" id="KW-0436">Ligase</keyword>
<evidence type="ECO:0000256" key="5">
    <source>
        <dbReference type="ARBA" id="ARBA00022741"/>
    </source>
</evidence>
<comment type="catalytic activity">
    <reaction evidence="9">
        <text>2-formamido-N(1)-(5-O-phospho-beta-D-ribosyl)acetamidine + ATP = 5-amino-1-(5-phospho-beta-D-ribosyl)imidazole + ADP + phosphate + H(+)</text>
        <dbReference type="Rhea" id="RHEA:23032"/>
        <dbReference type="ChEBI" id="CHEBI:15378"/>
        <dbReference type="ChEBI" id="CHEBI:30616"/>
        <dbReference type="ChEBI" id="CHEBI:43474"/>
        <dbReference type="ChEBI" id="CHEBI:137981"/>
        <dbReference type="ChEBI" id="CHEBI:147287"/>
        <dbReference type="ChEBI" id="CHEBI:456216"/>
        <dbReference type="EC" id="6.3.3.1"/>
    </reaction>
</comment>
<accession>A0A9X1HEY1</accession>
<feature type="domain" description="PurM-like C-terminal" evidence="10">
    <location>
        <begin position="2"/>
        <end position="96"/>
    </location>
</feature>
<dbReference type="EMBL" id="JAINUY010000040">
    <property type="protein sequence ID" value="MBZ4037856.1"/>
    <property type="molecule type" value="Genomic_DNA"/>
</dbReference>
<feature type="non-terminal residue" evidence="11">
    <location>
        <position position="1"/>
    </location>
</feature>
<gene>
    <name evidence="11" type="ORF">K6T82_24135</name>
</gene>
<dbReference type="InterPro" id="IPR004733">
    <property type="entry name" value="PurM_cligase"/>
</dbReference>
<keyword evidence="6" id="KW-0067">ATP-binding</keyword>
<evidence type="ECO:0000313" key="11">
    <source>
        <dbReference type="EMBL" id="MBZ4037856.1"/>
    </source>
</evidence>
<name>A0A9X1HEY1_9FLAO</name>
<dbReference type="RefSeq" id="WP_255596623.1">
    <property type="nucleotide sequence ID" value="NZ_JAINUY010000040.1"/>
</dbReference>
<dbReference type="SUPFAM" id="SSF56042">
    <property type="entry name" value="PurM C-terminal domain-like"/>
    <property type="match status" value="1"/>
</dbReference>
<dbReference type="GO" id="GO:0004637">
    <property type="term" value="F:phosphoribosylamine-glycine ligase activity"/>
    <property type="evidence" value="ECO:0007669"/>
    <property type="project" value="TreeGrafter"/>
</dbReference>